<sequence>MLDSVANRCAKGKQDDLCDCEESRAKYNVSNRPTILESAENEYQLRDDVNHGTDQGPEDVNDPKTERFGESETCKALERGDCNEETDTEYDQAGYAQELEK</sequence>
<dbReference type="EMBL" id="MLYV02000567">
    <property type="protein sequence ID" value="PSR82977.1"/>
    <property type="molecule type" value="Genomic_DNA"/>
</dbReference>
<protein>
    <submittedName>
        <fullName evidence="2">Uncharacterized protein</fullName>
    </submittedName>
</protein>
<organism evidence="2 3">
    <name type="scientific">Hermanssonia centrifuga</name>
    <dbReference type="NCBI Taxonomy" id="98765"/>
    <lineage>
        <taxon>Eukaryota</taxon>
        <taxon>Fungi</taxon>
        <taxon>Dikarya</taxon>
        <taxon>Basidiomycota</taxon>
        <taxon>Agaricomycotina</taxon>
        <taxon>Agaricomycetes</taxon>
        <taxon>Polyporales</taxon>
        <taxon>Meruliaceae</taxon>
        <taxon>Hermanssonia</taxon>
    </lineage>
</organism>
<name>A0A2R6P124_9APHY</name>
<proteinExistence type="predicted"/>
<reference evidence="2 3" key="1">
    <citation type="submission" date="2018-02" db="EMBL/GenBank/DDBJ databases">
        <title>Genome sequence of the basidiomycete white-rot fungus Phlebia centrifuga.</title>
        <authorList>
            <person name="Granchi Z."/>
            <person name="Peng M."/>
            <person name="de Vries R.P."/>
            <person name="Hilden K."/>
            <person name="Makela M.R."/>
            <person name="Grigoriev I."/>
            <person name="Riley R."/>
        </authorList>
    </citation>
    <scope>NUCLEOTIDE SEQUENCE [LARGE SCALE GENOMIC DNA]</scope>
    <source>
        <strain evidence="2 3">FBCC195</strain>
    </source>
</reference>
<feature type="compositionally biased region" description="Basic and acidic residues" evidence="1">
    <location>
        <begin position="61"/>
        <end position="82"/>
    </location>
</feature>
<keyword evidence="3" id="KW-1185">Reference proteome</keyword>
<evidence type="ECO:0000313" key="3">
    <source>
        <dbReference type="Proteomes" id="UP000186601"/>
    </source>
</evidence>
<evidence type="ECO:0000256" key="1">
    <source>
        <dbReference type="SAM" id="MobiDB-lite"/>
    </source>
</evidence>
<dbReference type="AlphaFoldDB" id="A0A2R6P124"/>
<comment type="caution">
    <text evidence="2">The sequence shown here is derived from an EMBL/GenBank/DDBJ whole genome shotgun (WGS) entry which is preliminary data.</text>
</comment>
<gene>
    <name evidence="2" type="ORF">PHLCEN_2v5947</name>
</gene>
<accession>A0A2R6P124</accession>
<feature type="region of interest" description="Disordered" evidence="1">
    <location>
        <begin position="31"/>
        <end position="101"/>
    </location>
</feature>
<dbReference type="Proteomes" id="UP000186601">
    <property type="component" value="Unassembled WGS sequence"/>
</dbReference>
<evidence type="ECO:0000313" key="2">
    <source>
        <dbReference type="EMBL" id="PSR82977.1"/>
    </source>
</evidence>